<accession>A0A0S4J3N7</accession>
<gene>
    <name evidence="2" type="ORF">BSAL_84035</name>
</gene>
<feature type="compositionally biased region" description="Low complexity" evidence="1">
    <location>
        <begin position="220"/>
        <end position="231"/>
    </location>
</feature>
<feature type="region of interest" description="Disordered" evidence="1">
    <location>
        <begin position="138"/>
        <end position="166"/>
    </location>
</feature>
<name>A0A0S4J3N7_BODSA</name>
<keyword evidence="3" id="KW-1185">Reference proteome</keyword>
<evidence type="ECO:0000256" key="1">
    <source>
        <dbReference type="SAM" id="MobiDB-lite"/>
    </source>
</evidence>
<dbReference type="AlphaFoldDB" id="A0A0S4J3N7"/>
<dbReference type="InterPro" id="IPR051291">
    <property type="entry name" value="CIMAP"/>
</dbReference>
<dbReference type="VEuPathDB" id="TriTrypDB:BSAL_84035"/>
<dbReference type="PANTHER" id="PTHR21580">
    <property type="entry name" value="SHIPPO-1-RELATED"/>
    <property type="match status" value="1"/>
</dbReference>
<dbReference type="EMBL" id="CYKH01000957">
    <property type="protein sequence ID" value="CUG72707.1"/>
    <property type="molecule type" value="Genomic_DNA"/>
</dbReference>
<feature type="compositionally biased region" description="Basic and acidic residues" evidence="1">
    <location>
        <begin position="16"/>
        <end position="25"/>
    </location>
</feature>
<feature type="region of interest" description="Disordered" evidence="1">
    <location>
        <begin position="1"/>
        <end position="56"/>
    </location>
</feature>
<organism evidence="2 3">
    <name type="scientific">Bodo saltans</name>
    <name type="common">Flagellated protozoan</name>
    <dbReference type="NCBI Taxonomy" id="75058"/>
    <lineage>
        <taxon>Eukaryota</taxon>
        <taxon>Discoba</taxon>
        <taxon>Euglenozoa</taxon>
        <taxon>Kinetoplastea</taxon>
        <taxon>Metakinetoplastina</taxon>
        <taxon>Eubodonida</taxon>
        <taxon>Bodonidae</taxon>
        <taxon>Bodo</taxon>
    </lineage>
</organism>
<dbReference type="InterPro" id="IPR010736">
    <property type="entry name" value="SHIPPO-rpt"/>
</dbReference>
<feature type="compositionally biased region" description="Low complexity" evidence="1">
    <location>
        <begin position="292"/>
        <end position="305"/>
    </location>
</feature>
<feature type="region of interest" description="Disordered" evidence="1">
    <location>
        <begin position="455"/>
        <end position="488"/>
    </location>
</feature>
<sequence length="504" mass="52093">MVRPRDLPQPVRHHAAHENPADRHRCAPGPGAYHNHAQTSQSMARTGRSFSKADRFRRTHSTQLDLLSVHPGPCYNPVLHNSRLAVSFKGGPIGQRSSSAASRSDMNVPGPGAYELTSAVPLSESASAPAISFTKDIREHRSRGGGGSTPGPGAYDVPTKPFGQKQSTFIGTSRRTELFRGDDLQDAGPSGPSHASLAAMDKAMDATRPPVTPQIRFPTSSRSGAAASGKGDPSVGPGQYSAYDTYTRPNSRGTGFGRPSSAVGRMNHLTGPSSRLGGSPVAFSSMSTKSTAPASSFSKAPRSSSLGGGGVGADNTMGPAYNATYTHIDAQVKLCVPWKAPVRPSSASNARGGGGDGGYGGAGPQYMEPRSTLSGPAIAFTKAKRQGVHPNGVPGPGTYLGADDTRRRPDSASQSIGRALRNFDIVHDDGSTGGAGGSGGGDIMVGLAHTRPTSAAVSFPRASRVGRPASAPAQRDQGPSGLEYTPCYSQLDRNSHGAILYLTG</sequence>
<feature type="compositionally biased region" description="Polar residues" evidence="1">
    <location>
        <begin position="282"/>
        <end position="291"/>
    </location>
</feature>
<protein>
    <submittedName>
        <fullName evidence="2">Uncharacterized protein</fullName>
    </submittedName>
</protein>
<reference evidence="3" key="1">
    <citation type="submission" date="2015-09" db="EMBL/GenBank/DDBJ databases">
        <authorList>
            <consortium name="Pathogen Informatics"/>
        </authorList>
    </citation>
    <scope>NUCLEOTIDE SEQUENCE [LARGE SCALE GENOMIC DNA]</scope>
    <source>
        <strain evidence="3">Lake Konstanz</strain>
    </source>
</reference>
<feature type="region of interest" description="Disordered" evidence="1">
    <location>
        <begin position="386"/>
        <end position="414"/>
    </location>
</feature>
<dbReference type="PANTHER" id="PTHR21580:SF28">
    <property type="entry name" value="BOREALIN N-TERMINAL DOMAIN-CONTAINING PROTEIN-RELATED"/>
    <property type="match status" value="1"/>
</dbReference>
<proteinExistence type="predicted"/>
<dbReference type="Proteomes" id="UP000051952">
    <property type="component" value="Unassembled WGS sequence"/>
</dbReference>
<dbReference type="Pfam" id="PF07004">
    <property type="entry name" value="SHIPPO-rpt"/>
    <property type="match status" value="3"/>
</dbReference>
<evidence type="ECO:0000313" key="3">
    <source>
        <dbReference type="Proteomes" id="UP000051952"/>
    </source>
</evidence>
<feature type="compositionally biased region" description="Polar residues" evidence="1">
    <location>
        <begin position="242"/>
        <end position="253"/>
    </location>
</feature>
<feature type="region of interest" description="Disordered" evidence="1">
    <location>
        <begin position="208"/>
        <end position="311"/>
    </location>
</feature>
<evidence type="ECO:0000313" key="2">
    <source>
        <dbReference type="EMBL" id="CUG72707.1"/>
    </source>
</evidence>